<dbReference type="Proteomes" id="UP000711488">
    <property type="component" value="Unassembled WGS sequence"/>
</dbReference>
<feature type="transmembrane region" description="Helical" evidence="9">
    <location>
        <begin position="618"/>
        <end position="639"/>
    </location>
</feature>
<dbReference type="AlphaFoldDB" id="A0A6A0H499"/>
<keyword evidence="4 8" id="KW-0040">ANK repeat</keyword>
<dbReference type="GO" id="GO:0022857">
    <property type="term" value="F:transmembrane transporter activity"/>
    <property type="evidence" value="ECO:0007669"/>
    <property type="project" value="TreeGrafter"/>
</dbReference>
<keyword evidence="2" id="KW-0716">Sensory transduction</keyword>
<keyword evidence="9" id="KW-0812">Transmembrane</keyword>
<evidence type="ECO:0000313" key="10">
    <source>
        <dbReference type="EMBL" id="KAA0198797.1"/>
    </source>
</evidence>
<feature type="transmembrane region" description="Helical" evidence="9">
    <location>
        <begin position="526"/>
        <end position="550"/>
    </location>
</feature>
<feature type="repeat" description="ANK" evidence="8">
    <location>
        <begin position="93"/>
        <end position="125"/>
    </location>
</feature>
<sequence length="652" mass="72791">MTVDIENQRRLLVPDNAKMPKWEKISKIIEKDDAKELRQQLEHETLELVARPQDSRHHKTALHAAVESPAPECLKVLLDASPGLDVLDSPDIDGNTPLHAAVKGLNSDAITKLINAGANVNLRNDQGHSPLHLLAYAAATAASAENFDKCVDALLKCPSLDFEALNNSKITPLRAAAGKMPSKTGSLVTFCQKLVQKGANIDTSTRSILDKHNFPNIPIEPTTLPQPQTATAKLLNLLILNQPEGIADMFRGVSGSQEVRAAVNCYFGSKKALYYLVDRCSETGVKALLQAGADPWSSNRNGELALHRALARGHVAIVNLLISEMKKNNRNRVVDLRHKSFSLLQKALENNKAADKTVTESYDPNKCLQRLFENDVLIDVNQKEEGTVVNQTALHIAGAMNNQEAMAILLEHGAYLGEHRMIGKQDNGTVLKALIAKTLEKTMDNCIKVPSQTIEKNEDDTLDPDYTLELNYQFLMSPTPSEPTKVQQLENEVSPLYDVSQSQEHRNSIKHPLIQTFLYAKWRKVFPLYILNLFLYMMFVILLTGFMYGLKNLRVVENLASSSNSTEAQHLEEEILRYRSTRTACMAFVLIITVYMMAKEVFQIAFTYKSYFRCIENYLEWFLIVAVLVACLVPLSVSATRHLAAWAMIAAW</sequence>
<reference evidence="10" key="3">
    <citation type="submission" date="2019-06" db="EMBL/GenBank/DDBJ databases">
        <authorList>
            <person name="Poynton C."/>
            <person name="Hasenbein S."/>
            <person name="Benoit J.B."/>
            <person name="Sepulveda M.S."/>
            <person name="Poelchau M.F."/>
            <person name="Murali S.C."/>
            <person name="Chen S."/>
            <person name="Glastad K.M."/>
            <person name="Werren J.H."/>
            <person name="Vineis J.H."/>
            <person name="Bowen J.L."/>
            <person name="Friedrich M."/>
            <person name="Jones J."/>
            <person name="Robertson H.M."/>
            <person name="Feyereisen R."/>
            <person name="Mechler-Hickson A."/>
            <person name="Mathers N."/>
            <person name="Lee C.E."/>
            <person name="Colbourne J.K."/>
            <person name="Biales A."/>
            <person name="Johnston J.S."/>
            <person name="Wellborn G.A."/>
            <person name="Rosendale A.J."/>
            <person name="Cridge A.G."/>
            <person name="Munoz-Torres M.C."/>
            <person name="Bain P.A."/>
            <person name="Manny A.R."/>
            <person name="Major K.M."/>
            <person name="Lambert F.N."/>
            <person name="Vulpe C.D."/>
            <person name="Tuck P."/>
            <person name="Blalock B.J."/>
            <person name="Lin Y.-Y."/>
            <person name="Smith M.E."/>
            <person name="Ochoa-Acuna H."/>
            <person name="Chen M.-J.M."/>
            <person name="Childers C.P."/>
            <person name="Qu J."/>
            <person name="Dugan S."/>
            <person name="Lee S.L."/>
            <person name="Chao H."/>
            <person name="Dinh H."/>
            <person name="Han Y."/>
            <person name="Doddapaneni H."/>
            <person name="Worley K.C."/>
            <person name="Muzny D.M."/>
            <person name="Gibbs R.A."/>
            <person name="Richards S."/>
        </authorList>
    </citation>
    <scope>NUCLEOTIDE SEQUENCE</scope>
    <source>
        <strain evidence="10">HAZT.00-mixed</strain>
        <tissue evidence="10">Whole organism</tissue>
    </source>
</reference>
<dbReference type="SUPFAM" id="SSF48403">
    <property type="entry name" value="Ankyrin repeat"/>
    <property type="match status" value="2"/>
</dbReference>
<keyword evidence="6" id="KW-0325">Glycoprotein</keyword>
<dbReference type="SMART" id="SM00248">
    <property type="entry name" value="ANK"/>
    <property type="match status" value="7"/>
</dbReference>
<feature type="transmembrane region" description="Helical" evidence="9">
    <location>
        <begin position="584"/>
        <end position="606"/>
    </location>
</feature>
<keyword evidence="5" id="KW-0406">Ion transport</keyword>
<dbReference type="InterPro" id="IPR002110">
    <property type="entry name" value="Ankyrin_rpt"/>
</dbReference>
<dbReference type="GO" id="GO:0034220">
    <property type="term" value="P:monoatomic ion transmembrane transport"/>
    <property type="evidence" value="ECO:0007669"/>
    <property type="project" value="UniProtKB-KW"/>
</dbReference>
<dbReference type="EMBL" id="JQDR03007299">
    <property type="protein sequence ID" value="KAA0198797.1"/>
    <property type="molecule type" value="Genomic_DNA"/>
</dbReference>
<dbReference type="Pfam" id="PF13637">
    <property type="entry name" value="Ank_4"/>
    <property type="match status" value="1"/>
</dbReference>
<evidence type="ECO:0000256" key="6">
    <source>
        <dbReference type="ARBA" id="ARBA00023180"/>
    </source>
</evidence>
<evidence type="ECO:0000256" key="3">
    <source>
        <dbReference type="ARBA" id="ARBA00022737"/>
    </source>
</evidence>
<reference evidence="10" key="1">
    <citation type="submission" date="2014-08" db="EMBL/GenBank/DDBJ databases">
        <authorList>
            <person name="Murali S."/>
            <person name="Richards S."/>
            <person name="Bandaranaike D."/>
            <person name="Bellair M."/>
            <person name="Blankenburg K."/>
            <person name="Chao H."/>
            <person name="Dinh H."/>
            <person name="Doddapaneni H."/>
            <person name="Dugan-Rocha S."/>
            <person name="Elkadiri S."/>
            <person name="Gnanaolivu R."/>
            <person name="Hughes D."/>
            <person name="Lee S."/>
            <person name="Li M."/>
            <person name="Ming W."/>
            <person name="Munidasa M."/>
            <person name="Muniz J."/>
            <person name="Nguyen L."/>
            <person name="Osuji N."/>
            <person name="Pu L.-L."/>
            <person name="Puazo M."/>
            <person name="Skinner E."/>
            <person name="Qu C."/>
            <person name="Quiroz J."/>
            <person name="Raj R."/>
            <person name="Weissenberger G."/>
            <person name="Xin Y."/>
            <person name="Zou X."/>
            <person name="Han Y."/>
            <person name="Worley K."/>
            <person name="Muzny D."/>
            <person name="Gibbs R."/>
        </authorList>
    </citation>
    <scope>NUCLEOTIDE SEQUENCE</scope>
    <source>
        <strain evidence="10">HAZT.00-mixed</strain>
        <tissue evidence="10">Whole organism</tissue>
    </source>
</reference>
<keyword evidence="7" id="KW-0407">Ion channel</keyword>
<feature type="repeat" description="ANK" evidence="8">
    <location>
        <begin position="389"/>
        <end position="414"/>
    </location>
</feature>
<evidence type="ECO:0000256" key="9">
    <source>
        <dbReference type="SAM" id="Phobius"/>
    </source>
</evidence>
<dbReference type="PROSITE" id="PS50297">
    <property type="entry name" value="ANK_REP_REGION"/>
    <property type="match status" value="3"/>
</dbReference>
<name>A0A6A0H499_HYAAZ</name>
<dbReference type="Gene3D" id="1.25.40.20">
    <property type="entry name" value="Ankyrin repeat-containing domain"/>
    <property type="match status" value="2"/>
</dbReference>
<evidence type="ECO:0000256" key="5">
    <source>
        <dbReference type="ARBA" id="ARBA00023065"/>
    </source>
</evidence>
<evidence type="ECO:0000256" key="7">
    <source>
        <dbReference type="ARBA" id="ARBA00023303"/>
    </source>
</evidence>
<gene>
    <name evidence="10" type="ORF">HAZT_HAZT006381</name>
</gene>
<organism evidence="10">
    <name type="scientific">Hyalella azteca</name>
    <name type="common">Amphipod</name>
    <dbReference type="NCBI Taxonomy" id="294128"/>
    <lineage>
        <taxon>Eukaryota</taxon>
        <taxon>Metazoa</taxon>
        <taxon>Ecdysozoa</taxon>
        <taxon>Arthropoda</taxon>
        <taxon>Crustacea</taxon>
        <taxon>Multicrustacea</taxon>
        <taxon>Malacostraca</taxon>
        <taxon>Eumalacostraca</taxon>
        <taxon>Peracarida</taxon>
        <taxon>Amphipoda</taxon>
        <taxon>Senticaudata</taxon>
        <taxon>Talitrida</taxon>
        <taxon>Talitroidea</taxon>
        <taxon>Hyalellidae</taxon>
        <taxon>Hyalella</taxon>
    </lineage>
</organism>
<keyword evidence="9" id="KW-0472">Membrane</keyword>
<evidence type="ECO:0000256" key="2">
    <source>
        <dbReference type="ARBA" id="ARBA00022606"/>
    </source>
</evidence>
<evidence type="ECO:0000256" key="1">
    <source>
        <dbReference type="ARBA" id="ARBA00022448"/>
    </source>
</evidence>
<evidence type="ECO:0000256" key="4">
    <source>
        <dbReference type="ARBA" id="ARBA00023043"/>
    </source>
</evidence>
<keyword evidence="1" id="KW-0813">Transport</keyword>
<reference evidence="10" key="2">
    <citation type="journal article" date="2018" name="Environ. Sci. Technol.">
        <title>The Toxicogenome of Hyalella azteca: A Model for Sediment Ecotoxicology and Evolutionary Toxicology.</title>
        <authorList>
            <person name="Poynton H.C."/>
            <person name="Hasenbein S."/>
            <person name="Benoit J.B."/>
            <person name="Sepulveda M.S."/>
            <person name="Poelchau M.F."/>
            <person name="Hughes D.S.T."/>
            <person name="Murali S.C."/>
            <person name="Chen S."/>
            <person name="Glastad K.M."/>
            <person name="Goodisman M.A.D."/>
            <person name="Werren J.H."/>
            <person name="Vineis J.H."/>
            <person name="Bowen J.L."/>
            <person name="Friedrich M."/>
            <person name="Jones J."/>
            <person name="Robertson H.M."/>
            <person name="Feyereisen R."/>
            <person name="Mechler-Hickson A."/>
            <person name="Mathers N."/>
            <person name="Lee C.E."/>
            <person name="Colbourne J.K."/>
            <person name="Biales A."/>
            <person name="Johnston J.S."/>
            <person name="Wellborn G.A."/>
            <person name="Rosendale A.J."/>
            <person name="Cridge A.G."/>
            <person name="Munoz-Torres M.C."/>
            <person name="Bain P.A."/>
            <person name="Manny A.R."/>
            <person name="Major K.M."/>
            <person name="Lambert F.N."/>
            <person name="Vulpe C.D."/>
            <person name="Tuck P."/>
            <person name="Blalock B.J."/>
            <person name="Lin Y.Y."/>
            <person name="Smith M.E."/>
            <person name="Ochoa-Acuna H."/>
            <person name="Chen M.M."/>
            <person name="Childers C.P."/>
            <person name="Qu J."/>
            <person name="Dugan S."/>
            <person name="Lee S.L."/>
            <person name="Chao H."/>
            <person name="Dinh H."/>
            <person name="Han Y."/>
            <person name="Doddapaneni H."/>
            <person name="Worley K.C."/>
            <person name="Muzny D.M."/>
            <person name="Gibbs R.A."/>
            <person name="Richards S."/>
        </authorList>
    </citation>
    <scope>NUCLEOTIDE SEQUENCE</scope>
    <source>
        <strain evidence="10">HAZT.00-mixed</strain>
        <tissue evidence="10">Whole organism</tissue>
    </source>
</reference>
<dbReference type="InterPro" id="IPR052076">
    <property type="entry name" value="TRP_cation_channel"/>
</dbReference>
<dbReference type="InterPro" id="IPR036770">
    <property type="entry name" value="Ankyrin_rpt-contain_sf"/>
</dbReference>
<dbReference type="PANTHER" id="PTHR47143">
    <property type="entry name" value="TRANSIENT RECEPTOR POTENTIAL CATION CHANNEL PROTEIN PAINLESS"/>
    <property type="match status" value="1"/>
</dbReference>
<comment type="caution">
    <text evidence="10">The sequence shown here is derived from an EMBL/GenBank/DDBJ whole genome shotgun (WGS) entry which is preliminary data.</text>
</comment>
<keyword evidence="3" id="KW-0677">Repeat</keyword>
<dbReference type="PANTHER" id="PTHR47143:SF1">
    <property type="entry name" value="ION_TRANS DOMAIN-CONTAINING PROTEIN"/>
    <property type="match status" value="1"/>
</dbReference>
<evidence type="ECO:0000256" key="8">
    <source>
        <dbReference type="PROSITE-ProRule" id="PRU00023"/>
    </source>
</evidence>
<dbReference type="PROSITE" id="PS50088">
    <property type="entry name" value="ANK_REPEAT"/>
    <property type="match status" value="3"/>
</dbReference>
<keyword evidence="9" id="KW-1133">Transmembrane helix</keyword>
<proteinExistence type="predicted"/>
<dbReference type="GO" id="GO:1902495">
    <property type="term" value="C:transmembrane transporter complex"/>
    <property type="evidence" value="ECO:0007669"/>
    <property type="project" value="TreeGrafter"/>
</dbReference>
<protein>
    <submittedName>
        <fullName evidence="10">Uncharacterized protein</fullName>
    </submittedName>
</protein>
<dbReference type="Pfam" id="PF12796">
    <property type="entry name" value="Ank_2"/>
    <property type="match status" value="1"/>
</dbReference>
<feature type="repeat" description="ANK" evidence="8">
    <location>
        <begin position="301"/>
        <end position="323"/>
    </location>
</feature>
<accession>A0A6A0H499</accession>